<evidence type="ECO:0000256" key="1">
    <source>
        <dbReference type="SAM" id="Coils"/>
    </source>
</evidence>
<dbReference type="InterPro" id="IPR001841">
    <property type="entry name" value="Znf_RING"/>
</dbReference>
<feature type="domain" description="RING-type" evidence="2">
    <location>
        <begin position="107"/>
        <end position="162"/>
    </location>
</feature>
<accession>A0A6C0H7Z7</accession>
<sequence length="234" mass="27317">MDAKRSFNLFKRRSMNNMNLNVYPENGPDFIDSADIESVVSHSNSGADEQQIVRHLRTYYNSKETSSLNSCIESTCNEANQKINNQDTNKLITNMKENGSSSSTPNCRICDNKSRRQDNYMILSCNHTFHVYCLAETHFNDVYKFHVIDSEYFGTRKCLVCKKLMQTEELMFLHSKFLNGTKDRIENHNAQIESLEAKLKDIKEDLRVCYEYKHKLEHEREKSKQIVATLMTMI</sequence>
<dbReference type="Gene3D" id="3.30.40.10">
    <property type="entry name" value="Zinc/RING finger domain, C3HC4 (zinc finger)"/>
    <property type="match status" value="1"/>
</dbReference>
<reference evidence="3" key="1">
    <citation type="journal article" date="2020" name="Nature">
        <title>Giant virus diversity and host interactions through global metagenomics.</title>
        <authorList>
            <person name="Schulz F."/>
            <person name="Roux S."/>
            <person name="Paez-Espino D."/>
            <person name="Jungbluth S."/>
            <person name="Walsh D.A."/>
            <person name="Denef V.J."/>
            <person name="McMahon K.D."/>
            <person name="Konstantinidis K.T."/>
            <person name="Eloe-Fadrosh E.A."/>
            <person name="Kyrpides N.C."/>
            <person name="Woyke T."/>
        </authorList>
    </citation>
    <scope>NUCLEOTIDE SEQUENCE</scope>
    <source>
        <strain evidence="3">GVMAG-M-3300023179-73</strain>
    </source>
</reference>
<keyword evidence="1" id="KW-0175">Coiled coil</keyword>
<dbReference type="AlphaFoldDB" id="A0A6C0H7Z7"/>
<organism evidence="3">
    <name type="scientific">viral metagenome</name>
    <dbReference type="NCBI Taxonomy" id="1070528"/>
    <lineage>
        <taxon>unclassified sequences</taxon>
        <taxon>metagenomes</taxon>
        <taxon>organismal metagenomes</taxon>
    </lineage>
</organism>
<dbReference type="InterPro" id="IPR013083">
    <property type="entry name" value="Znf_RING/FYVE/PHD"/>
</dbReference>
<dbReference type="PROSITE" id="PS50089">
    <property type="entry name" value="ZF_RING_2"/>
    <property type="match status" value="1"/>
</dbReference>
<dbReference type="SMART" id="SM00184">
    <property type="entry name" value="RING"/>
    <property type="match status" value="1"/>
</dbReference>
<protein>
    <recommendedName>
        <fullName evidence="2">RING-type domain-containing protein</fullName>
    </recommendedName>
</protein>
<name>A0A6C0H7Z7_9ZZZZ</name>
<dbReference type="SUPFAM" id="SSF57850">
    <property type="entry name" value="RING/U-box"/>
    <property type="match status" value="1"/>
</dbReference>
<feature type="coiled-coil region" evidence="1">
    <location>
        <begin position="178"/>
        <end position="205"/>
    </location>
</feature>
<evidence type="ECO:0000313" key="3">
    <source>
        <dbReference type="EMBL" id="QHT76133.1"/>
    </source>
</evidence>
<evidence type="ECO:0000259" key="2">
    <source>
        <dbReference type="PROSITE" id="PS50089"/>
    </source>
</evidence>
<dbReference type="EMBL" id="MN739889">
    <property type="protein sequence ID" value="QHT76133.1"/>
    <property type="molecule type" value="Genomic_DNA"/>
</dbReference>
<proteinExistence type="predicted"/>